<dbReference type="PANTHER" id="PTHR24421">
    <property type="entry name" value="NITRATE/NITRITE SENSOR PROTEIN NARX-RELATED"/>
    <property type="match status" value="1"/>
</dbReference>
<feature type="transmembrane region" description="Helical" evidence="4">
    <location>
        <begin position="54"/>
        <end position="76"/>
    </location>
</feature>
<feature type="transmembrane region" description="Helical" evidence="4">
    <location>
        <begin position="172"/>
        <end position="198"/>
    </location>
</feature>
<keyword evidence="4" id="KW-0472">Membrane</keyword>
<dbReference type="Gene3D" id="1.20.5.1930">
    <property type="match status" value="1"/>
</dbReference>
<dbReference type="GO" id="GO:0000160">
    <property type="term" value="P:phosphorelay signal transduction system"/>
    <property type="evidence" value="ECO:0007669"/>
    <property type="project" value="UniProtKB-KW"/>
</dbReference>
<dbReference type="InterPro" id="IPR050482">
    <property type="entry name" value="Sensor_HK_TwoCompSys"/>
</dbReference>
<dbReference type="Pfam" id="PF04024">
    <property type="entry name" value="PspC"/>
    <property type="match status" value="1"/>
</dbReference>
<dbReference type="RefSeq" id="WP_186276932.1">
    <property type="nucleotide sequence ID" value="NZ_CP046883.1"/>
</dbReference>
<keyword evidence="2" id="KW-0418">Kinase</keyword>
<evidence type="ECO:0000313" key="7">
    <source>
        <dbReference type="EMBL" id="QNH95356.1"/>
    </source>
</evidence>
<organism evidence="7 8">
    <name type="scientific">Corynebacterium anserum</name>
    <dbReference type="NCBI Taxonomy" id="2684406"/>
    <lineage>
        <taxon>Bacteria</taxon>
        <taxon>Bacillati</taxon>
        <taxon>Actinomycetota</taxon>
        <taxon>Actinomycetes</taxon>
        <taxon>Mycobacteriales</taxon>
        <taxon>Corynebacteriaceae</taxon>
        <taxon>Corynebacterium</taxon>
    </lineage>
</organism>
<evidence type="ECO:0000259" key="5">
    <source>
        <dbReference type="Pfam" id="PF02518"/>
    </source>
</evidence>
<dbReference type="PANTHER" id="PTHR24421:SF61">
    <property type="entry name" value="OXYGEN SENSOR HISTIDINE KINASE NREB"/>
    <property type="match status" value="1"/>
</dbReference>
<protein>
    <submittedName>
        <fullName evidence="7">PspC domain-containing protein</fullName>
    </submittedName>
</protein>
<dbReference type="Proteomes" id="UP000515275">
    <property type="component" value="Chromosome"/>
</dbReference>
<evidence type="ECO:0000313" key="8">
    <source>
        <dbReference type="Proteomes" id="UP000515275"/>
    </source>
</evidence>
<keyword evidence="8" id="KW-1185">Reference proteome</keyword>
<feature type="domain" description="Histidine kinase/HSP90-like ATPase" evidence="5">
    <location>
        <begin position="342"/>
        <end position="430"/>
    </location>
</feature>
<feature type="domain" description="Phage shock protein PspC N-terminal" evidence="6">
    <location>
        <begin position="24"/>
        <end position="74"/>
    </location>
</feature>
<dbReference type="EMBL" id="CP046883">
    <property type="protein sequence ID" value="QNH95356.1"/>
    <property type="molecule type" value="Genomic_DNA"/>
</dbReference>
<dbReference type="Gene3D" id="3.30.565.10">
    <property type="entry name" value="Histidine kinase-like ATPase, C-terminal domain"/>
    <property type="match status" value="1"/>
</dbReference>
<dbReference type="Pfam" id="PF02518">
    <property type="entry name" value="HATPase_c"/>
    <property type="match status" value="1"/>
</dbReference>
<proteinExistence type="predicted"/>
<sequence length="431" mass="46769">MNSSSPTPPTPWEGVSAPKPAYPTFYRMREHRMISGVCTGLAAHLGVELRWVRLFFAAAMLLPGLGISLYVALVACSKTTTDISKALNESSRRRIIHNEPGVRGIDSVFRPINNTDWLFLALGAVFLVFGALLSAGQSLLSLLLGAAAVGVYLVWETFGLPNTTLTRRHKSAHLMSLIVGIVLLIGSVSGALFLLGLANGTLNPSATVGWAFLASLLLILGLIVVLVPLWLRLWSFANRTAQEKAAENERAKIATRIHDSVLQTLTLIQKNSSEPATVSLARSQERQLRQWLFEEEQSVVPDTLFGAVRVACGEVEDTFDITILPVLVGEDIASTEAIVDMVLAAREAMVNSAKHSGCDEVNVYVEAAPQSEKINLFVRDRGRGFDLGAIPADRQGVRQSIIARMKRVGGTVQFDTSSRGTEVIFSIPKPE</sequence>
<accession>A0A7G7YLI6</accession>
<evidence type="ECO:0000256" key="4">
    <source>
        <dbReference type="SAM" id="Phobius"/>
    </source>
</evidence>
<dbReference type="KEGG" id="cans:GP473_00350"/>
<dbReference type="GO" id="GO:0016301">
    <property type="term" value="F:kinase activity"/>
    <property type="evidence" value="ECO:0007669"/>
    <property type="project" value="UniProtKB-KW"/>
</dbReference>
<dbReference type="SUPFAM" id="SSF55874">
    <property type="entry name" value="ATPase domain of HSP90 chaperone/DNA topoisomerase II/histidine kinase"/>
    <property type="match status" value="1"/>
</dbReference>
<name>A0A7G7YLI6_9CORY</name>
<dbReference type="AlphaFoldDB" id="A0A7G7YLI6"/>
<evidence type="ECO:0000256" key="3">
    <source>
        <dbReference type="ARBA" id="ARBA00023012"/>
    </source>
</evidence>
<evidence type="ECO:0000256" key="2">
    <source>
        <dbReference type="ARBA" id="ARBA00022777"/>
    </source>
</evidence>
<dbReference type="InterPro" id="IPR036890">
    <property type="entry name" value="HATPase_C_sf"/>
</dbReference>
<feature type="transmembrane region" description="Helical" evidence="4">
    <location>
        <begin position="142"/>
        <end position="160"/>
    </location>
</feature>
<keyword evidence="1" id="KW-0808">Transferase</keyword>
<dbReference type="InterPro" id="IPR007168">
    <property type="entry name" value="Phageshock_PspC_N"/>
</dbReference>
<gene>
    <name evidence="7" type="ORF">GP473_00350</name>
</gene>
<feature type="transmembrane region" description="Helical" evidence="4">
    <location>
        <begin position="117"/>
        <end position="136"/>
    </location>
</feature>
<reference evidence="7 8" key="1">
    <citation type="submission" date="2019-12" db="EMBL/GenBank/DDBJ databases">
        <title>Corynebacterium sp. nov., isolated from feces of the Anser Albifrons in China.</title>
        <authorList>
            <person name="Liu Q."/>
        </authorList>
    </citation>
    <scope>NUCLEOTIDE SEQUENCE [LARGE SCALE GENOMIC DNA]</scope>
    <source>
        <strain evidence="7 8">23H37-10</strain>
    </source>
</reference>
<dbReference type="InterPro" id="IPR003594">
    <property type="entry name" value="HATPase_dom"/>
</dbReference>
<feature type="transmembrane region" description="Helical" evidence="4">
    <location>
        <begin position="210"/>
        <end position="231"/>
    </location>
</feature>
<evidence type="ECO:0000259" key="6">
    <source>
        <dbReference type="Pfam" id="PF04024"/>
    </source>
</evidence>
<keyword evidence="4" id="KW-0812">Transmembrane</keyword>
<keyword evidence="4" id="KW-1133">Transmembrane helix</keyword>
<keyword evidence="3" id="KW-0902">Two-component regulatory system</keyword>
<evidence type="ECO:0000256" key="1">
    <source>
        <dbReference type="ARBA" id="ARBA00022679"/>
    </source>
</evidence>